<dbReference type="InterPro" id="IPR036397">
    <property type="entry name" value="RNaseH_sf"/>
</dbReference>
<dbReference type="SUPFAM" id="SSF53098">
    <property type="entry name" value="Ribonuclease H-like"/>
    <property type="match status" value="1"/>
</dbReference>
<dbReference type="InterPro" id="IPR012337">
    <property type="entry name" value="RNaseH-like_sf"/>
</dbReference>
<dbReference type="Proteomes" id="UP001054837">
    <property type="component" value="Unassembled WGS sequence"/>
</dbReference>
<name>A0AAV4S9X4_9ARAC</name>
<evidence type="ECO:0000313" key="2">
    <source>
        <dbReference type="Proteomes" id="UP001054837"/>
    </source>
</evidence>
<evidence type="ECO:0008006" key="3">
    <source>
        <dbReference type="Google" id="ProtNLM"/>
    </source>
</evidence>
<comment type="caution">
    <text evidence="1">The sequence shown here is derived from an EMBL/GenBank/DDBJ whole genome shotgun (WGS) entry which is preliminary data.</text>
</comment>
<dbReference type="GO" id="GO:0003676">
    <property type="term" value="F:nucleic acid binding"/>
    <property type="evidence" value="ECO:0007669"/>
    <property type="project" value="InterPro"/>
</dbReference>
<dbReference type="AlphaFoldDB" id="A0AAV4S9X4"/>
<accession>A0AAV4S9X4</accession>
<proteinExistence type="predicted"/>
<sequence length="109" mass="12726">MIDLDNNSKTSKYLANVEWETNCDLMRKRTVNRSEFDDFLSRLGFKHECSSNYNDQPNDFAEKFIRTAMDGVRDMLQNFFKICFNAYNYVFGQKTSLHLVTLVIGGSMN</sequence>
<reference evidence="1 2" key="1">
    <citation type="submission" date="2021-06" db="EMBL/GenBank/DDBJ databases">
        <title>Caerostris darwini draft genome.</title>
        <authorList>
            <person name="Kono N."/>
            <person name="Arakawa K."/>
        </authorList>
    </citation>
    <scope>NUCLEOTIDE SEQUENCE [LARGE SCALE GENOMIC DNA]</scope>
</reference>
<organism evidence="1 2">
    <name type="scientific">Caerostris darwini</name>
    <dbReference type="NCBI Taxonomy" id="1538125"/>
    <lineage>
        <taxon>Eukaryota</taxon>
        <taxon>Metazoa</taxon>
        <taxon>Ecdysozoa</taxon>
        <taxon>Arthropoda</taxon>
        <taxon>Chelicerata</taxon>
        <taxon>Arachnida</taxon>
        <taxon>Araneae</taxon>
        <taxon>Araneomorphae</taxon>
        <taxon>Entelegynae</taxon>
        <taxon>Araneoidea</taxon>
        <taxon>Araneidae</taxon>
        <taxon>Caerostris</taxon>
    </lineage>
</organism>
<gene>
    <name evidence="1" type="ORF">CDAR_194301</name>
</gene>
<keyword evidence="2" id="KW-1185">Reference proteome</keyword>
<dbReference type="Gene3D" id="3.30.420.10">
    <property type="entry name" value="Ribonuclease H-like superfamily/Ribonuclease H"/>
    <property type="match status" value="1"/>
</dbReference>
<dbReference type="EMBL" id="BPLQ01007581">
    <property type="protein sequence ID" value="GIY30975.1"/>
    <property type="molecule type" value="Genomic_DNA"/>
</dbReference>
<evidence type="ECO:0000313" key="1">
    <source>
        <dbReference type="EMBL" id="GIY30975.1"/>
    </source>
</evidence>
<protein>
    <recommendedName>
        <fullName evidence="3">Integrase catalytic domain-containing protein</fullName>
    </recommendedName>
</protein>